<sequence length="1313" mass="158031">MEYKEKPEGPFFVSFFVTNFNASDETCYYKINVIDFHNNIFESNIIKKNKCEQVNFGNNYIEINEETAINDLIENSIKIEVFAKNITSENNFILIGSESIRAFPFLHDQLILGKNITICYKYEEKKGDIENENVENEKKKKKKNNEKEEKKKKKKSKNNSKNELDITENFIKTDIDLNFHITLNINSLVGYFCDRNNYNIMNIKVDGVYNIPKDAENKIPKKNFLTFQFKFLDFCLNSGTLVEDEQNNKYKITWNKNVIYKYRNIKEIEYIYNFLYYDSFNINGYLLCFSENKKQKDNTTTNIVNSLCAKFEINISDVISNKVIDIKYKLQEVDTLKNEIKNIKENDDYDDFFIYNSAYILLTIQFYKPFVISSTIEAPFKINNLKNDIKMKNEKEKIKSENESISNLFNKLIIEGIEYVDNEINKLKKEDQIKIYQKSKEYFIFLNNLKENATYINLYNNVKNIMIKLTYEIINKKIYKNFNLHDNICSEIEDEEGEEEEENEINEKQENNKGNDELHKRKKNKKKKEKNIFSEENISCILANLFNFVYESSNIIINNYFEKQKNLNNISIDEIKKKNNISNLENYLQNIVKENEFLLKDKKNEYFYEAILLLIFKKIYVFSEKKHMKIKKVEDQNSNHIVNIIENYDSYEKDNDNNDIETNYFYKRKIADYELNNQKDNFTSLINGICKKNKNECNSYLFDYIENYEDIILGKIHTKKNESFIENTRDEKIISIFNLDENKQNKNLFIDIIYKYCKVLLVKNNINNAKNNKEIQKKCYQEYYLTKNNNENSYSYENFDYHNNFESYEKYINHKKIDSCILCLSTYIELTNFENLESIFILSLIYLNIHKYEESLKIVNYLINILKKKKKKKKDADNIKNKKEINMSNLHLFSAYNNNNLDISEEMCIYIKALCYFFQQDYIHYYINICILLNTNENELKKEFENNSNFFEKETHKYIGTKLNNKGNKKKEIILTKDEKKNKNSKKKNCEEKEHMKKNQDIIEENEEEQSNNEEPIFEKKKEEKEKEEEEEEEEEVNGHEKEKIKVKDTSKDQQDITILKNFEMNIDEIPLKDKFMLLFLIYCIKFNIINIVMYIYENKNKFLTNLSLKTNLFRQLIIKAFFSIKDYVNCIKLIEEKKEYLNNLDILYIYAECLYKLKDYEKCIEYFKSYLNLCKYKNILTKIYLQLSKVYISLKQYKEGKIMIKNSMQIYKSSYAYLYLSSYYLRKKEYVHSYKLLYKSNEINFFNHKLWGYLTIVFLHLNMKNQADKSLNNFIKMKTYDEEIISDLITVYKKYGYEKEVKYLLTLCKENY</sequence>
<feature type="region of interest" description="Disordered" evidence="3">
    <location>
        <begin position="970"/>
        <end position="1048"/>
    </location>
</feature>
<organism evidence="4 5">
    <name type="scientific">Plasmodium relictum</name>
    <dbReference type="NCBI Taxonomy" id="85471"/>
    <lineage>
        <taxon>Eukaryota</taxon>
        <taxon>Sar</taxon>
        <taxon>Alveolata</taxon>
        <taxon>Apicomplexa</taxon>
        <taxon>Aconoidasida</taxon>
        <taxon>Haemosporida</taxon>
        <taxon>Plasmodiidae</taxon>
        <taxon>Plasmodium</taxon>
        <taxon>Plasmodium (Haemamoeba)</taxon>
    </lineage>
</organism>
<feature type="region of interest" description="Disordered" evidence="3">
    <location>
        <begin position="135"/>
        <end position="160"/>
    </location>
</feature>
<dbReference type="Gene3D" id="1.25.40.10">
    <property type="entry name" value="Tetratricopeptide repeat domain"/>
    <property type="match status" value="1"/>
</dbReference>
<feature type="compositionally biased region" description="Acidic residues" evidence="3">
    <location>
        <begin position="493"/>
        <end position="504"/>
    </location>
</feature>
<evidence type="ECO:0000256" key="3">
    <source>
        <dbReference type="SAM" id="MobiDB-lite"/>
    </source>
</evidence>
<evidence type="ECO:0000313" key="4">
    <source>
        <dbReference type="EMBL" id="CRG98884.1"/>
    </source>
</evidence>
<dbReference type="GO" id="GO:0070062">
    <property type="term" value="C:extracellular exosome"/>
    <property type="evidence" value="ECO:0007669"/>
    <property type="project" value="TreeGrafter"/>
</dbReference>
<keyword evidence="1" id="KW-0677">Repeat</keyword>
<feature type="compositionally biased region" description="Basic and acidic residues" evidence="3">
    <location>
        <begin position="970"/>
        <end position="1001"/>
    </location>
</feature>
<reference evidence="4 5" key="1">
    <citation type="submission" date="2015-04" db="EMBL/GenBank/DDBJ databases">
        <authorList>
            <consortium name="Pathogen Informatics"/>
        </authorList>
    </citation>
    <scope>NUCLEOTIDE SEQUENCE [LARGE SCALE GENOMIC DNA]</scope>
    <source>
        <strain evidence="4 5">SGS1</strain>
    </source>
</reference>
<keyword evidence="5" id="KW-1185">Reference proteome</keyword>
<dbReference type="RefSeq" id="XP_028531893.1">
    <property type="nucleotide sequence ID" value="XM_028675289.1"/>
</dbReference>
<feature type="region of interest" description="Disordered" evidence="3">
    <location>
        <begin position="493"/>
        <end position="526"/>
    </location>
</feature>
<feature type="compositionally biased region" description="Acidic residues" evidence="3">
    <location>
        <begin position="1002"/>
        <end position="1012"/>
    </location>
</feature>
<feature type="compositionally biased region" description="Basic and acidic residues" evidence="3">
    <location>
        <begin position="1037"/>
        <end position="1048"/>
    </location>
</feature>
<feature type="compositionally biased region" description="Basic residues" evidence="3">
    <location>
        <begin position="139"/>
        <end position="158"/>
    </location>
</feature>
<dbReference type="EMBL" id="LN835300">
    <property type="protein sequence ID" value="CRG98884.1"/>
    <property type="molecule type" value="Genomic_DNA"/>
</dbReference>
<dbReference type="OMA" id="CHKNFDC"/>
<dbReference type="InterPro" id="IPR011990">
    <property type="entry name" value="TPR-like_helical_dom_sf"/>
</dbReference>
<proteinExistence type="predicted"/>
<name>A0A1J1H623_PLARL</name>
<dbReference type="OrthoDB" id="377693at2759"/>
<dbReference type="VEuPathDB" id="PlasmoDB:PRELSG_0504200"/>
<dbReference type="PANTHER" id="PTHR44314:SF1">
    <property type="entry name" value="CILIA- AND FLAGELLA-ASSOCIATED PROTEIN 70"/>
    <property type="match status" value="1"/>
</dbReference>
<accession>A0A1J1H623</accession>
<dbReference type="InterPro" id="IPR052628">
    <property type="entry name" value="CFAP70"/>
</dbReference>
<dbReference type="GO" id="GO:0031514">
    <property type="term" value="C:motile cilium"/>
    <property type="evidence" value="ECO:0007669"/>
    <property type="project" value="TreeGrafter"/>
</dbReference>
<gene>
    <name evidence="4" type="ORF">PRELSG_0504200</name>
</gene>
<protein>
    <submittedName>
        <fullName evidence="4">Uncharacterized protein</fullName>
    </submittedName>
</protein>
<evidence type="ECO:0000256" key="2">
    <source>
        <dbReference type="ARBA" id="ARBA00022803"/>
    </source>
</evidence>
<evidence type="ECO:0000313" key="5">
    <source>
        <dbReference type="Proteomes" id="UP000220158"/>
    </source>
</evidence>
<dbReference type="GO" id="GO:0003341">
    <property type="term" value="P:cilium movement"/>
    <property type="evidence" value="ECO:0007669"/>
    <property type="project" value="TreeGrafter"/>
</dbReference>
<dbReference type="KEGG" id="prel:PRELSG_0504200"/>
<dbReference type="Pfam" id="PF12895">
    <property type="entry name" value="ANAPC3"/>
    <property type="match status" value="1"/>
</dbReference>
<feature type="compositionally biased region" description="Basic and acidic residues" evidence="3">
    <location>
        <begin position="505"/>
        <end position="519"/>
    </location>
</feature>
<evidence type="ECO:0000256" key="1">
    <source>
        <dbReference type="ARBA" id="ARBA00022737"/>
    </source>
</evidence>
<dbReference type="PANTHER" id="PTHR44314">
    <property type="entry name" value="CILIA- AND FLAGELLA-ASSOCIATED PROTEIN 70"/>
    <property type="match status" value="1"/>
</dbReference>
<dbReference type="SUPFAM" id="SSF48452">
    <property type="entry name" value="TPR-like"/>
    <property type="match status" value="1"/>
</dbReference>
<dbReference type="Proteomes" id="UP000220158">
    <property type="component" value="Chromosome 5"/>
</dbReference>
<dbReference type="GeneID" id="39734985"/>
<keyword evidence="2" id="KW-0802">TPR repeat</keyword>
<feature type="compositionally biased region" description="Acidic residues" evidence="3">
    <location>
        <begin position="1026"/>
        <end position="1036"/>
    </location>
</feature>
<dbReference type="GO" id="GO:0060271">
    <property type="term" value="P:cilium assembly"/>
    <property type="evidence" value="ECO:0007669"/>
    <property type="project" value="TreeGrafter"/>
</dbReference>